<evidence type="ECO:0000313" key="1">
    <source>
        <dbReference type="EMBL" id="GAI82669.1"/>
    </source>
</evidence>
<proteinExistence type="predicted"/>
<organism evidence="1">
    <name type="scientific">marine sediment metagenome</name>
    <dbReference type="NCBI Taxonomy" id="412755"/>
    <lineage>
        <taxon>unclassified sequences</taxon>
        <taxon>metagenomes</taxon>
        <taxon>ecological metagenomes</taxon>
    </lineage>
</organism>
<dbReference type="EMBL" id="BARW01010971">
    <property type="protein sequence ID" value="GAI82669.1"/>
    <property type="molecule type" value="Genomic_DNA"/>
</dbReference>
<comment type="caution">
    <text evidence="1">The sequence shown here is derived from an EMBL/GenBank/DDBJ whole genome shotgun (WGS) entry which is preliminary data.</text>
</comment>
<name>X1TRJ6_9ZZZZ</name>
<reference evidence="1" key="1">
    <citation type="journal article" date="2014" name="Front. Microbiol.">
        <title>High frequency of phylogenetically diverse reductive dehalogenase-homologous genes in deep subseafloor sedimentary metagenomes.</title>
        <authorList>
            <person name="Kawai M."/>
            <person name="Futagami T."/>
            <person name="Toyoda A."/>
            <person name="Takaki Y."/>
            <person name="Nishi S."/>
            <person name="Hori S."/>
            <person name="Arai W."/>
            <person name="Tsubouchi T."/>
            <person name="Morono Y."/>
            <person name="Uchiyama I."/>
            <person name="Ito T."/>
            <person name="Fujiyama A."/>
            <person name="Inagaki F."/>
            <person name="Takami H."/>
        </authorList>
    </citation>
    <scope>NUCLEOTIDE SEQUENCE</scope>
    <source>
        <strain evidence="1">Expedition CK06-06</strain>
    </source>
</reference>
<sequence>MSNLKVNNRIKDKCIRFEVGGLRSGRGRDVGEILT</sequence>
<gene>
    <name evidence="1" type="ORF">S12H4_21352</name>
</gene>
<accession>X1TRJ6</accession>
<dbReference type="AlphaFoldDB" id="X1TRJ6"/>
<protein>
    <submittedName>
        <fullName evidence="1">Uncharacterized protein</fullName>
    </submittedName>
</protein>
<feature type="non-terminal residue" evidence="1">
    <location>
        <position position="35"/>
    </location>
</feature>